<dbReference type="PANTHER" id="PTHR42100:SF1">
    <property type="entry name" value="OXIDOREDUCTASE 178 KDA SUBUNIT, PUTATIVE (AFU_ORTHOLOGUE AFUA_8G04320)-RELATED"/>
    <property type="match status" value="1"/>
</dbReference>
<evidence type="ECO:0000313" key="2">
    <source>
        <dbReference type="Proteomes" id="UP001367316"/>
    </source>
</evidence>
<protein>
    <submittedName>
        <fullName evidence="1">Uncharacterized protein</fullName>
    </submittedName>
</protein>
<sequence>MFAVRRNAARAVQTARVQLARQPRRLAHDSHSSHAHHDVPADEPLGKGFWIVVGLIPVSWGVYKLAQPDKDGKLPWFTRIIDYYGDWKEQNMADHVLHSRFQSQAAFDKNLFFNSKPHGYHTLRTPEYVPNDYHRRLSPPHSTFKRKEKRKRIC</sequence>
<organism evidence="1 2">
    <name type="scientific">Phyllosticta paracitricarpa</name>
    <dbReference type="NCBI Taxonomy" id="2016321"/>
    <lineage>
        <taxon>Eukaryota</taxon>
        <taxon>Fungi</taxon>
        <taxon>Dikarya</taxon>
        <taxon>Ascomycota</taxon>
        <taxon>Pezizomycotina</taxon>
        <taxon>Dothideomycetes</taxon>
        <taxon>Dothideomycetes incertae sedis</taxon>
        <taxon>Botryosphaeriales</taxon>
        <taxon>Phyllostictaceae</taxon>
        <taxon>Phyllosticta</taxon>
    </lineage>
</organism>
<proteinExistence type="predicted"/>
<evidence type="ECO:0000313" key="1">
    <source>
        <dbReference type="EMBL" id="KAK7609988.1"/>
    </source>
</evidence>
<name>A0ABR1N5H1_9PEZI</name>
<dbReference type="PANTHER" id="PTHR42100">
    <property type="entry name" value="OXIDOREDUCTASE 178 KDA SUBUNIT, PUTATIVE (AFU_ORTHOLOGUE AFUA_8G04320)-RELATED"/>
    <property type="match status" value="1"/>
</dbReference>
<keyword evidence="2" id="KW-1185">Reference proteome</keyword>
<dbReference type="Proteomes" id="UP001367316">
    <property type="component" value="Unassembled WGS sequence"/>
</dbReference>
<dbReference type="InterPro" id="IPR034444">
    <property type="entry name" value="Nuo17.8"/>
</dbReference>
<dbReference type="EMBL" id="JBBPBF010000020">
    <property type="protein sequence ID" value="KAK7609988.1"/>
    <property type="molecule type" value="Genomic_DNA"/>
</dbReference>
<accession>A0ABR1N5H1</accession>
<gene>
    <name evidence="1" type="ORF">JOL62DRAFT_577155</name>
</gene>
<reference evidence="1 2" key="1">
    <citation type="submission" date="2024-04" db="EMBL/GenBank/DDBJ databases">
        <title>Phyllosticta paracitricarpa is synonymous to the EU quarantine fungus P. citricarpa based on phylogenomic analyses.</title>
        <authorList>
            <consortium name="Lawrence Berkeley National Laboratory"/>
            <person name="Van ingen-buijs V.A."/>
            <person name="Van westerhoven A.C."/>
            <person name="Haridas S."/>
            <person name="Skiadas P."/>
            <person name="Martin F."/>
            <person name="Groenewald J.Z."/>
            <person name="Crous P.W."/>
            <person name="Seidl M.F."/>
        </authorList>
    </citation>
    <scope>NUCLEOTIDE SEQUENCE [LARGE SCALE GENOMIC DNA]</scope>
    <source>
        <strain evidence="1 2">CBS 141358</strain>
    </source>
</reference>
<comment type="caution">
    <text evidence="1">The sequence shown here is derived from an EMBL/GenBank/DDBJ whole genome shotgun (WGS) entry which is preliminary data.</text>
</comment>